<evidence type="ECO:0000313" key="2">
    <source>
        <dbReference type="EMBL" id="MDL2410075.1"/>
    </source>
</evidence>
<keyword evidence="1" id="KW-0732">Signal</keyword>
<sequence length="378" mass="41097">MNSERQAPIPSVRWLRPVLTALIFVSSAATAVACPLCYEAAKQMVTIGQQLNTADRVVIARPDGSTSHFRIASAIKGDDADGATIVDPVQGPDGTVPSGCDPCLLIHYALNPHWTALGTMPPEYAAWLRQLIATYRTSGELRRASWPQRLQPSTVLNDAGSRQCISLVLPRLESPDALVAQIAWQELAHAPYQALETVRSRIDAGTVERWLNDPKLASRHATYTLVLGFVGGSADAERLEQKMEAARTSHDATNLAAMIGADLELRGPSRIGWVEATYFADHTRTMPEIEAALLALNVHGEASGTISREQVIEAYRVFIRERPAMAGFVALQLADWNYWDAATEYAALLKSDAVKDPASQFAVVNYLQRAAAAKAALQ</sequence>
<keyword evidence="3" id="KW-1185">Reference proteome</keyword>
<evidence type="ECO:0000256" key="1">
    <source>
        <dbReference type="SAM" id="SignalP"/>
    </source>
</evidence>
<name>A0ABT7KQ00_9HYPH</name>
<feature type="chain" id="PRO_5045683544" evidence="1">
    <location>
        <begin position="32"/>
        <end position="378"/>
    </location>
</feature>
<evidence type="ECO:0000313" key="3">
    <source>
        <dbReference type="Proteomes" id="UP001172630"/>
    </source>
</evidence>
<dbReference type="PROSITE" id="PS51257">
    <property type="entry name" value="PROKAR_LIPOPROTEIN"/>
    <property type="match status" value="1"/>
</dbReference>
<reference evidence="2" key="1">
    <citation type="submission" date="2023-06" db="EMBL/GenBank/DDBJ databases">
        <title>Phylogenetic Diversity of Rhizobium strains.</title>
        <authorList>
            <person name="Moura F.T."/>
            <person name="Helene L.C.F."/>
            <person name="Hungria M."/>
        </authorList>
    </citation>
    <scope>NUCLEOTIDE SEQUENCE</scope>
    <source>
        <strain evidence="2">CCGE524</strain>
    </source>
</reference>
<feature type="signal peptide" evidence="1">
    <location>
        <begin position="1"/>
        <end position="31"/>
    </location>
</feature>
<protein>
    <submittedName>
        <fullName evidence="2">Uncharacterized protein</fullName>
    </submittedName>
</protein>
<dbReference type="RefSeq" id="WP_285883815.1">
    <property type="nucleotide sequence ID" value="NZ_JARFYN010000068.1"/>
</dbReference>
<proteinExistence type="predicted"/>
<dbReference type="Proteomes" id="UP001172630">
    <property type="component" value="Unassembled WGS sequence"/>
</dbReference>
<dbReference type="EMBL" id="JARFYN010000068">
    <property type="protein sequence ID" value="MDL2410075.1"/>
    <property type="molecule type" value="Genomic_DNA"/>
</dbReference>
<organism evidence="2 3">
    <name type="scientific">Rhizobium calliandrae</name>
    <dbReference type="NCBI Taxonomy" id="1312182"/>
    <lineage>
        <taxon>Bacteria</taxon>
        <taxon>Pseudomonadati</taxon>
        <taxon>Pseudomonadota</taxon>
        <taxon>Alphaproteobacteria</taxon>
        <taxon>Hyphomicrobiales</taxon>
        <taxon>Rhizobiaceae</taxon>
        <taxon>Rhizobium/Agrobacterium group</taxon>
        <taxon>Rhizobium</taxon>
    </lineage>
</organism>
<comment type="caution">
    <text evidence="2">The sequence shown here is derived from an EMBL/GenBank/DDBJ whole genome shotgun (WGS) entry which is preliminary data.</text>
</comment>
<gene>
    <name evidence="2" type="ORF">PY650_31560</name>
</gene>
<accession>A0ABT7KQ00</accession>